<sequence length="192" mass="22589">MNASDKYRKYLISIQLTDKRLFAVWGTDLSDDERDKLIISNAGMIICSVDFRAFKDYLLKNVTSFFDVDNLSKWLLEVGSADLSVSYDFNNIRRFIKNKNKISDVEKGELIEIVDFLNIALDYSTQIDSMYLNSRLNERNVLMFKDYVYNNFMWNSDSNQIDSRMDNEFDLKKFHIHLLEILDSIKVSLLEV</sequence>
<protein>
    <submittedName>
        <fullName evidence="1">Uncharacterized protein</fullName>
    </submittedName>
</protein>
<proteinExistence type="predicted"/>
<dbReference type="EMBL" id="VORW01000020">
    <property type="protein sequence ID" value="TXE04776.1"/>
    <property type="molecule type" value="Genomic_DNA"/>
</dbReference>
<dbReference type="Proteomes" id="UP000321935">
    <property type="component" value="Unassembled WGS sequence"/>
</dbReference>
<evidence type="ECO:0000313" key="2">
    <source>
        <dbReference type="Proteomes" id="UP000321935"/>
    </source>
</evidence>
<gene>
    <name evidence="1" type="ORF">ESV85_18730</name>
</gene>
<dbReference type="OrthoDB" id="770969at2"/>
<dbReference type="RefSeq" id="WP_146920325.1">
    <property type="nucleotide sequence ID" value="NZ_VORW01000020.1"/>
</dbReference>
<accession>A0A5C7A9E4</accession>
<name>A0A5C7A9E4_9BACT</name>
<reference evidence="1 2" key="1">
    <citation type="submission" date="2019-08" db="EMBL/GenBank/DDBJ databases">
        <title>Genomes sequence of Algoriphagus aquimarinus ACAM450.</title>
        <authorList>
            <person name="Bowman J.P."/>
        </authorList>
    </citation>
    <scope>NUCLEOTIDE SEQUENCE [LARGE SCALE GENOMIC DNA]</scope>
    <source>
        <strain evidence="1 2">ACAM 450</strain>
    </source>
</reference>
<comment type="caution">
    <text evidence="1">The sequence shown here is derived from an EMBL/GenBank/DDBJ whole genome shotgun (WGS) entry which is preliminary data.</text>
</comment>
<organism evidence="1 2">
    <name type="scientific">Algoriphagus aquimarinus</name>
    <dbReference type="NCBI Taxonomy" id="237018"/>
    <lineage>
        <taxon>Bacteria</taxon>
        <taxon>Pseudomonadati</taxon>
        <taxon>Bacteroidota</taxon>
        <taxon>Cytophagia</taxon>
        <taxon>Cytophagales</taxon>
        <taxon>Cyclobacteriaceae</taxon>
        <taxon>Algoriphagus</taxon>
    </lineage>
</organism>
<dbReference type="AlphaFoldDB" id="A0A5C7A9E4"/>
<evidence type="ECO:0000313" key="1">
    <source>
        <dbReference type="EMBL" id="TXE04776.1"/>
    </source>
</evidence>